<protein>
    <recommendedName>
        <fullName evidence="8">Type IV pilus biogenesis protein PilE</fullName>
    </recommendedName>
</protein>
<evidence type="ECO:0000256" key="2">
    <source>
        <dbReference type="ARBA" id="ARBA00022481"/>
    </source>
</evidence>
<keyword evidence="3 6" id="KW-0812">Transmembrane</keyword>
<keyword evidence="5 6" id="KW-0472">Membrane</keyword>
<dbReference type="Pfam" id="PF07963">
    <property type="entry name" value="N_methyl"/>
    <property type="match status" value="1"/>
</dbReference>
<gene>
    <name evidence="7" type="ORF">MNBD_GAMMA23-133</name>
</gene>
<evidence type="ECO:0000256" key="1">
    <source>
        <dbReference type="ARBA" id="ARBA00004167"/>
    </source>
</evidence>
<name>A0A3B0ZWR5_9ZZZZ</name>
<dbReference type="SUPFAM" id="SSF54523">
    <property type="entry name" value="Pili subunits"/>
    <property type="match status" value="1"/>
</dbReference>
<accession>A0A3B0ZWR5</accession>
<dbReference type="InterPro" id="IPR045584">
    <property type="entry name" value="Pilin-like"/>
</dbReference>
<dbReference type="PANTHER" id="PTHR30093:SF44">
    <property type="entry name" value="TYPE II SECRETION SYSTEM CORE PROTEIN G"/>
    <property type="match status" value="1"/>
</dbReference>
<dbReference type="GO" id="GO:0015627">
    <property type="term" value="C:type II protein secretion system complex"/>
    <property type="evidence" value="ECO:0007669"/>
    <property type="project" value="InterPro"/>
</dbReference>
<reference evidence="7" key="1">
    <citation type="submission" date="2018-06" db="EMBL/GenBank/DDBJ databases">
        <authorList>
            <person name="Zhirakovskaya E."/>
        </authorList>
    </citation>
    <scope>NUCLEOTIDE SEQUENCE</scope>
</reference>
<evidence type="ECO:0000256" key="4">
    <source>
        <dbReference type="ARBA" id="ARBA00022989"/>
    </source>
</evidence>
<keyword evidence="2" id="KW-0488">Methylation</keyword>
<evidence type="ECO:0008006" key="8">
    <source>
        <dbReference type="Google" id="ProtNLM"/>
    </source>
</evidence>
<dbReference type="GO" id="GO:0016020">
    <property type="term" value="C:membrane"/>
    <property type="evidence" value="ECO:0007669"/>
    <property type="project" value="UniProtKB-SubCell"/>
</dbReference>
<dbReference type="GO" id="GO:0015628">
    <property type="term" value="P:protein secretion by the type II secretion system"/>
    <property type="evidence" value="ECO:0007669"/>
    <property type="project" value="InterPro"/>
</dbReference>
<proteinExistence type="predicted"/>
<dbReference type="EMBL" id="UOFT01000016">
    <property type="protein sequence ID" value="VAW91807.1"/>
    <property type="molecule type" value="Genomic_DNA"/>
</dbReference>
<dbReference type="Gene3D" id="3.30.700.10">
    <property type="entry name" value="Glycoprotein, Type 4 Pilin"/>
    <property type="match status" value="1"/>
</dbReference>
<evidence type="ECO:0000313" key="7">
    <source>
        <dbReference type="EMBL" id="VAW91807.1"/>
    </source>
</evidence>
<dbReference type="NCBIfam" id="TIGR02532">
    <property type="entry name" value="IV_pilin_GFxxxE"/>
    <property type="match status" value="1"/>
</dbReference>
<evidence type="ECO:0000256" key="5">
    <source>
        <dbReference type="ARBA" id="ARBA00023136"/>
    </source>
</evidence>
<sequence>MKKTQPQSHRNTYKTAGFTLMELMIVVAIIGILGTIAVPAYNGYITSARISECANEVAAISLAQKQFLLENNSYFPDGGGAAATVTSVGATYLAIEAVSGGYFRSTYREHGAIGGPQYNAHVNCDYTVTTPANGSSFTIAVTPTPLRSLVPKAAEVAGLDKTVN</sequence>
<feature type="transmembrane region" description="Helical" evidence="6">
    <location>
        <begin position="20"/>
        <end position="41"/>
    </location>
</feature>
<comment type="subcellular location">
    <subcellularLocation>
        <location evidence="1">Membrane</location>
        <topology evidence="1">Single-pass membrane protein</topology>
    </subcellularLocation>
</comment>
<dbReference type="InterPro" id="IPR000983">
    <property type="entry name" value="Bac_GSPG_pilin"/>
</dbReference>
<dbReference type="InterPro" id="IPR012902">
    <property type="entry name" value="N_methyl_site"/>
</dbReference>
<evidence type="ECO:0000256" key="3">
    <source>
        <dbReference type="ARBA" id="ARBA00022692"/>
    </source>
</evidence>
<organism evidence="7">
    <name type="scientific">hydrothermal vent metagenome</name>
    <dbReference type="NCBI Taxonomy" id="652676"/>
    <lineage>
        <taxon>unclassified sequences</taxon>
        <taxon>metagenomes</taxon>
        <taxon>ecological metagenomes</taxon>
    </lineage>
</organism>
<keyword evidence="4 6" id="KW-1133">Transmembrane helix</keyword>
<dbReference type="PANTHER" id="PTHR30093">
    <property type="entry name" value="GENERAL SECRETION PATHWAY PROTEIN G"/>
    <property type="match status" value="1"/>
</dbReference>
<evidence type="ECO:0000256" key="6">
    <source>
        <dbReference type="SAM" id="Phobius"/>
    </source>
</evidence>
<dbReference type="AlphaFoldDB" id="A0A3B0ZWR5"/>
<dbReference type="PRINTS" id="PR00813">
    <property type="entry name" value="BCTERIALGSPG"/>
</dbReference>